<organism evidence="4 5">
    <name type="scientific">Candidatus Electronema aureum</name>
    <dbReference type="NCBI Taxonomy" id="2005002"/>
    <lineage>
        <taxon>Bacteria</taxon>
        <taxon>Pseudomonadati</taxon>
        <taxon>Thermodesulfobacteriota</taxon>
        <taxon>Desulfobulbia</taxon>
        <taxon>Desulfobulbales</taxon>
        <taxon>Desulfobulbaceae</taxon>
        <taxon>Candidatus Electronema</taxon>
    </lineage>
</organism>
<keyword evidence="2" id="KW-0540">Nuclease</keyword>
<evidence type="ECO:0000256" key="3">
    <source>
        <dbReference type="ARBA" id="ARBA00022801"/>
    </source>
</evidence>
<dbReference type="Pfam" id="PF01934">
    <property type="entry name" value="HepT-like"/>
    <property type="match status" value="1"/>
</dbReference>
<comment type="caution">
    <text evidence="4">The sequence shown here is derived from an EMBL/GenBank/DDBJ whole genome shotgun (WGS) entry which is preliminary data.</text>
</comment>
<accession>A0A521FZV6</accession>
<dbReference type="AlphaFoldDB" id="A0A521FZV6"/>
<evidence type="ECO:0000313" key="5">
    <source>
        <dbReference type="Proteomes" id="UP000316238"/>
    </source>
</evidence>
<dbReference type="InterPro" id="IPR008201">
    <property type="entry name" value="HepT-like"/>
</dbReference>
<gene>
    <name evidence="4" type="ORF">CDV28_1302</name>
</gene>
<name>A0A521FZV6_9BACT</name>
<keyword evidence="1" id="KW-1277">Toxin-antitoxin system</keyword>
<keyword evidence="5" id="KW-1185">Reference proteome</keyword>
<evidence type="ECO:0000256" key="1">
    <source>
        <dbReference type="ARBA" id="ARBA00022649"/>
    </source>
</evidence>
<dbReference type="GO" id="GO:0110001">
    <property type="term" value="C:toxin-antitoxin complex"/>
    <property type="evidence" value="ECO:0007669"/>
    <property type="project" value="InterPro"/>
</dbReference>
<dbReference type="GO" id="GO:0016787">
    <property type="term" value="F:hydrolase activity"/>
    <property type="evidence" value="ECO:0007669"/>
    <property type="project" value="UniProtKB-KW"/>
</dbReference>
<proteinExistence type="predicted"/>
<evidence type="ECO:0000313" key="4">
    <source>
        <dbReference type="EMBL" id="TAA74307.1"/>
    </source>
</evidence>
<reference evidence="4" key="1">
    <citation type="submission" date="2017-07" db="EMBL/GenBank/DDBJ databases">
        <title>The cable genome - Insights into the physiology and evolution of filamentous bacteria capable of sulfide oxidation via long distance electron transfer.</title>
        <authorList>
            <person name="Thorup C."/>
            <person name="Bjerg J.T."/>
            <person name="Schreiber L."/>
            <person name="Nielsen L.P."/>
            <person name="Kjeldsen K.U."/>
            <person name="Boesen T."/>
            <person name="Boggild A."/>
            <person name="Meysman F."/>
            <person name="Geelhoed J."/>
            <person name="Schramm A."/>
        </authorList>
    </citation>
    <scope>NUCLEOTIDE SEQUENCE [LARGE SCALE GENOMIC DNA]</scope>
    <source>
        <strain evidence="4">GS</strain>
    </source>
</reference>
<protein>
    <submittedName>
        <fullName evidence="4">Uncharacterized protein</fullName>
    </submittedName>
</protein>
<keyword evidence="3" id="KW-0378">Hydrolase</keyword>
<evidence type="ECO:0000256" key="2">
    <source>
        <dbReference type="ARBA" id="ARBA00022722"/>
    </source>
</evidence>
<dbReference type="EMBL" id="NQJD01000030">
    <property type="protein sequence ID" value="TAA74307.1"/>
    <property type="molecule type" value="Genomic_DNA"/>
</dbReference>
<dbReference type="GO" id="GO:0004540">
    <property type="term" value="F:RNA nuclease activity"/>
    <property type="evidence" value="ECO:0007669"/>
    <property type="project" value="InterPro"/>
</dbReference>
<sequence>MPHDPAVCLEDAANACRLILQFTENMVESEYAADIKTQSAVERQFEIIGEALNRIKNIDAELLASIDNWREIIGNGEP</sequence>
<dbReference type="Proteomes" id="UP000316238">
    <property type="component" value="Unassembled WGS sequence"/>
</dbReference>